<name>A0AAV4Q6T3_CAEEX</name>
<feature type="chain" id="PRO_5043663288" description="Secreted protein" evidence="1">
    <location>
        <begin position="23"/>
        <end position="97"/>
    </location>
</feature>
<dbReference type="Proteomes" id="UP001054945">
    <property type="component" value="Unassembled WGS sequence"/>
</dbReference>
<evidence type="ECO:0000313" key="3">
    <source>
        <dbReference type="Proteomes" id="UP001054945"/>
    </source>
</evidence>
<reference evidence="2 3" key="1">
    <citation type="submission" date="2021-06" db="EMBL/GenBank/DDBJ databases">
        <title>Caerostris extrusa draft genome.</title>
        <authorList>
            <person name="Kono N."/>
            <person name="Arakawa K."/>
        </authorList>
    </citation>
    <scope>NUCLEOTIDE SEQUENCE [LARGE SCALE GENOMIC DNA]</scope>
</reference>
<accession>A0AAV4Q6T3</accession>
<proteinExistence type="predicted"/>
<feature type="signal peptide" evidence="1">
    <location>
        <begin position="1"/>
        <end position="22"/>
    </location>
</feature>
<keyword evidence="1" id="KW-0732">Signal</keyword>
<dbReference type="AlphaFoldDB" id="A0AAV4Q6T3"/>
<dbReference type="EMBL" id="BPLR01005798">
    <property type="protein sequence ID" value="GIY05074.1"/>
    <property type="molecule type" value="Genomic_DNA"/>
</dbReference>
<comment type="caution">
    <text evidence="2">The sequence shown here is derived from an EMBL/GenBank/DDBJ whole genome shotgun (WGS) entry which is preliminary data.</text>
</comment>
<evidence type="ECO:0000313" key="2">
    <source>
        <dbReference type="EMBL" id="GIY05074.1"/>
    </source>
</evidence>
<protein>
    <recommendedName>
        <fullName evidence="4">Secreted protein</fullName>
    </recommendedName>
</protein>
<evidence type="ECO:0000256" key="1">
    <source>
        <dbReference type="SAM" id="SignalP"/>
    </source>
</evidence>
<evidence type="ECO:0008006" key="4">
    <source>
        <dbReference type="Google" id="ProtNLM"/>
    </source>
</evidence>
<sequence length="97" mass="11634">MRRMNSCTILIMLTTLFLFSLTFFPFSPLCHLDGTLSFSCSRCRCHDGREKERKIPAERAKQTPTFRLQYISKAFFLALYSVWTQWLDFKLYSFDRR</sequence>
<gene>
    <name evidence="2" type="ORF">CEXT_390441</name>
</gene>
<keyword evidence="3" id="KW-1185">Reference proteome</keyword>
<organism evidence="2 3">
    <name type="scientific">Caerostris extrusa</name>
    <name type="common">Bark spider</name>
    <name type="synonym">Caerostris bankana</name>
    <dbReference type="NCBI Taxonomy" id="172846"/>
    <lineage>
        <taxon>Eukaryota</taxon>
        <taxon>Metazoa</taxon>
        <taxon>Ecdysozoa</taxon>
        <taxon>Arthropoda</taxon>
        <taxon>Chelicerata</taxon>
        <taxon>Arachnida</taxon>
        <taxon>Araneae</taxon>
        <taxon>Araneomorphae</taxon>
        <taxon>Entelegynae</taxon>
        <taxon>Araneoidea</taxon>
        <taxon>Araneidae</taxon>
        <taxon>Caerostris</taxon>
    </lineage>
</organism>